<dbReference type="InterPro" id="IPR046373">
    <property type="entry name" value="Acyl-CoA_Oxase/DH_mid-dom_sf"/>
</dbReference>
<gene>
    <name evidence="10" type="primary">mmgC4</name>
    <name evidence="10" type="ORF">PFLCHA0_c28490</name>
</gene>
<dbReference type="Gene3D" id="1.10.540.10">
    <property type="entry name" value="Acyl-CoA dehydrogenase/oxidase, N-terminal domain"/>
    <property type="match status" value="1"/>
</dbReference>
<dbReference type="InterPro" id="IPR009100">
    <property type="entry name" value="AcylCoA_DH/oxidase_NM_dom_sf"/>
</dbReference>
<dbReference type="FunFam" id="2.40.110.10:FF:000002">
    <property type="entry name" value="Acyl-CoA dehydrogenase fadE12"/>
    <property type="match status" value="1"/>
</dbReference>
<dbReference type="Gene3D" id="1.20.140.10">
    <property type="entry name" value="Butyryl-CoA Dehydrogenase, subunit A, domain 3"/>
    <property type="match status" value="1"/>
</dbReference>
<dbReference type="AlphaFoldDB" id="A0A2C9EM00"/>
<evidence type="ECO:0000259" key="8">
    <source>
        <dbReference type="Pfam" id="PF02770"/>
    </source>
</evidence>
<evidence type="ECO:0000256" key="2">
    <source>
        <dbReference type="ARBA" id="ARBA00009347"/>
    </source>
</evidence>
<dbReference type="InterPro" id="IPR006091">
    <property type="entry name" value="Acyl-CoA_Oxase/DH_mid-dom"/>
</dbReference>
<dbReference type="Pfam" id="PF02770">
    <property type="entry name" value="Acyl-CoA_dh_M"/>
    <property type="match status" value="1"/>
</dbReference>
<accession>A0A2C9EM00</accession>
<evidence type="ECO:0000256" key="6">
    <source>
        <dbReference type="RuleBase" id="RU362125"/>
    </source>
</evidence>
<dbReference type="RefSeq" id="WP_011061083.1">
    <property type="nucleotide sequence ID" value="NC_021237.1"/>
</dbReference>
<feature type="domain" description="Acyl-CoA dehydrogenase/oxidase C-terminal" evidence="7">
    <location>
        <begin position="230"/>
        <end position="378"/>
    </location>
</feature>
<dbReference type="Pfam" id="PF00441">
    <property type="entry name" value="Acyl-CoA_dh_1"/>
    <property type="match status" value="1"/>
</dbReference>
<dbReference type="GeneID" id="57475842"/>
<dbReference type="Pfam" id="PF02771">
    <property type="entry name" value="Acyl-CoA_dh_N"/>
    <property type="match status" value="1"/>
</dbReference>
<organism evidence="10 11">
    <name type="scientific">Pseudomonas protegens (strain DSM 19095 / LMG 27888 / CFBP 6595 / CHA0)</name>
    <dbReference type="NCBI Taxonomy" id="1124983"/>
    <lineage>
        <taxon>Bacteria</taxon>
        <taxon>Pseudomonadati</taxon>
        <taxon>Pseudomonadota</taxon>
        <taxon>Gammaproteobacteria</taxon>
        <taxon>Pseudomonadales</taxon>
        <taxon>Pseudomonadaceae</taxon>
        <taxon>Pseudomonas</taxon>
    </lineage>
</organism>
<feature type="domain" description="Acyl-CoA dehydrogenase/oxidase N-terminal" evidence="9">
    <location>
        <begin position="7"/>
        <end position="118"/>
    </location>
</feature>
<dbReference type="KEGG" id="pprc:PFLCHA0_c28490"/>
<evidence type="ECO:0000313" key="10">
    <source>
        <dbReference type="EMBL" id="AGL84619.1"/>
    </source>
</evidence>
<dbReference type="Proteomes" id="UP000013940">
    <property type="component" value="Chromosome"/>
</dbReference>
<keyword evidence="3 6" id="KW-0285">Flavoprotein</keyword>
<evidence type="ECO:0000256" key="5">
    <source>
        <dbReference type="ARBA" id="ARBA00023002"/>
    </source>
</evidence>
<proteinExistence type="inferred from homology"/>
<evidence type="ECO:0000256" key="1">
    <source>
        <dbReference type="ARBA" id="ARBA00001974"/>
    </source>
</evidence>
<dbReference type="PANTHER" id="PTHR43884">
    <property type="entry name" value="ACYL-COA DEHYDROGENASE"/>
    <property type="match status" value="1"/>
</dbReference>
<name>A0A2C9EM00_PSEPH</name>
<comment type="similarity">
    <text evidence="2 6">Belongs to the acyl-CoA dehydrogenase family.</text>
</comment>
<dbReference type="EC" id="1.3.99.-" evidence="10"/>
<comment type="cofactor">
    <cofactor evidence="1 6">
        <name>FAD</name>
        <dbReference type="ChEBI" id="CHEBI:57692"/>
    </cofactor>
</comment>
<dbReference type="eggNOG" id="COG1960">
    <property type="taxonomic scope" value="Bacteria"/>
</dbReference>
<dbReference type="FunFam" id="1.20.140.10:FF:000001">
    <property type="entry name" value="Acyl-CoA dehydrogenase"/>
    <property type="match status" value="1"/>
</dbReference>
<dbReference type="GO" id="GO:0050660">
    <property type="term" value="F:flavin adenine dinucleotide binding"/>
    <property type="evidence" value="ECO:0007669"/>
    <property type="project" value="InterPro"/>
</dbReference>
<dbReference type="SUPFAM" id="SSF56645">
    <property type="entry name" value="Acyl-CoA dehydrogenase NM domain-like"/>
    <property type="match status" value="1"/>
</dbReference>
<keyword evidence="4 6" id="KW-0274">FAD</keyword>
<evidence type="ECO:0000259" key="9">
    <source>
        <dbReference type="Pfam" id="PF02771"/>
    </source>
</evidence>
<reference evidence="11" key="1">
    <citation type="journal article" date="2014" name="Genome Announc.">
        <title>Full-genome sequence of the plant growth-promoting bacterium Pseudomonas protegens CHA0.</title>
        <authorList>
            <person name="Jousset A."/>
            <person name="Schuldes J."/>
            <person name="Keel C."/>
            <person name="Maurhofer M."/>
            <person name="Daniel R."/>
            <person name="Scheu S."/>
            <person name="Thuermer A."/>
        </authorList>
    </citation>
    <scope>NUCLEOTIDE SEQUENCE [LARGE SCALE GENOMIC DNA]</scope>
    <source>
        <strain evidence="11">DSM 19095 / LMG 27888 / CFBP 6595 / CHA0</strain>
    </source>
</reference>
<dbReference type="InterPro" id="IPR037069">
    <property type="entry name" value="AcylCoA_DH/ox_N_sf"/>
</dbReference>
<feature type="domain" description="Acyl-CoA oxidase/dehydrogenase middle" evidence="8">
    <location>
        <begin position="124"/>
        <end position="218"/>
    </location>
</feature>
<dbReference type="PANTHER" id="PTHR43884:SF12">
    <property type="entry name" value="ISOVALERYL-COA DEHYDROGENASE, MITOCHONDRIAL-RELATED"/>
    <property type="match status" value="1"/>
</dbReference>
<dbReference type="GO" id="GO:0003995">
    <property type="term" value="F:acyl-CoA dehydrogenase activity"/>
    <property type="evidence" value="ECO:0007669"/>
    <property type="project" value="TreeGrafter"/>
</dbReference>
<evidence type="ECO:0000259" key="7">
    <source>
        <dbReference type="Pfam" id="PF00441"/>
    </source>
</evidence>
<dbReference type="Gene3D" id="2.40.110.10">
    <property type="entry name" value="Butyryl-CoA Dehydrogenase, subunit A, domain 2"/>
    <property type="match status" value="1"/>
</dbReference>
<dbReference type="InterPro" id="IPR009075">
    <property type="entry name" value="AcylCo_DH/oxidase_C"/>
</dbReference>
<dbReference type="SMR" id="A0A2C9EM00"/>
<protein>
    <submittedName>
        <fullName evidence="10">Acyl-CoA dehydrogenase MmgC</fullName>
        <ecNumber evidence="10">1.3.99.-</ecNumber>
    </submittedName>
</protein>
<dbReference type="EMBL" id="CP003190">
    <property type="protein sequence ID" value="AGL84619.1"/>
    <property type="molecule type" value="Genomic_DNA"/>
</dbReference>
<sequence length="380" mass="41058">MDFNYDDTQKKHAAMIAQVCAEQLAACGNEHSRYFTARQWAICGEAGLLGLSIPREYGGQGLGALSTAIAMHAFGLGCTDMGLVFAAAAHQFACAMPIVEFATAETKRDVLPKLASGEFIGSNAITEPEAGSDSSNLKSRAWPQADGSYRLDGHKSFAGNAPIADIFVTYATTQPEYGALGVSGFIVHRSSAGLRVSEPLDKVCLRSCPAGEVFFDDCRVPEVNRLGEEGQGRQVFQSSMGWERACLFAAFLGMMERQLEQTIEHARTRRQFGKPIGDNQAVSHRIAQMKLRLESARLLLFRACWGMDQGDPGQLNIALSKLAISEGALASSIDAVRIFGGRGCLESFGIEAMLRDSIGTTIFSGTSDMQHEIIARELKL</sequence>
<evidence type="ECO:0000256" key="4">
    <source>
        <dbReference type="ARBA" id="ARBA00022827"/>
    </source>
</evidence>
<dbReference type="InterPro" id="IPR036250">
    <property type="entry name" value="AcylCo_DH-like_C"/>
</dbReference>
<keyword evidence="5 6" id="KW-0560">Oxidoreductase</keyword>
<dbReference type="HOGENOM" id="CLU_018204_0_2_6"/>
<evidence type="ECO:0000313" key="11">
    <source>
        <dbReference type="Proteomes" id="UP000013940"/>
    </source>
</evidence>
<dbReference type="InterPro" id="IPR013786">
    <property type="entry name" value="AcylCoA_DH/ox_N"/>
</dbReference>
<evidence type="ECO:0000256" key="3">
    <source>
        <dbReference type="ARBA" id="ARBA00022630"/>
    </source>
</evidence>
<dbReference type="SUPFAM" id="SSF47203">
    <property type="entry name" value="Acyl-CoA dehydrogenase C-terminal domain-like"/>
    <property type="match status" value="1"/>
</dbReference>